<keyword evidence="4" id="KW-0472">Membrane</keyword>
<dbReference type="PANTHER" id="PTHR43630">
    <property type="entry name" value="POLY-BETA-1,6-N-ACETYL-D-GLUCOSAMINE SYNTHASE"/>
    <property type="match status" value="1"/>
</dbReference>
<evidence type="ECO:0000256" key="3">
    <source>
        <dbReference type="ARBA" id="ARBA00022679"/>
    </source>
</evidence>
<sequence length="424" mass="47900">MNGLLSFLDLIITILGVITIVYQVGIVIVGMLVKPQTFRDVPQNRRYAVLISARNEEAVIGNLIRSIHNQTYPQELIDTWIVADNCTDNTAQLARSLGCHVIERFNQTQVGKGYALQYLLRTMMATGDAKNYDAFFIFDADNLLDKNYIAEMNKARQAGFEALTSYRNSVNLADNWVSSGAALWFVRESRFLNVTRVALGTSCHVGGTGFMFSRRIMERNDGWKFHLLTEDMEFSMDCILHGDRIGFCGSAMFFDEQPVDFKTSWTQRVRWSKGYLEVFRYYGKVMMQWAIKERDFSAIDMTLMVCPFMVISLIRFVLGIIYAALGYISWFSISAGLTGWISSVLTSFVGMMLLAAFSGFVERDKLNITLPELMAYSLSFPIYMASYVPIAFVAIFSKSQWKPIAHAGGSAAEQIMTEGSRSEN</sequence>
<proteinExistence type="inferred from homology"/>
<dbReference type="CDD" id="cd06438">
    <property type="entry name" value="EpsO_like"/>
    <property type="match status" value="1"/>
</dbReference>
<feature type="transmembrane region" description="Helical" evidence="4">
    <location>
        <begin position="373"/>
        <end position="396"/>
    </location>
</feature>
<gene>
    <name evidence="5" type="ORF">CYJ32_02630</name>
</gene>
<dbReference type="PANTHER" id="PTHR43630:SF1">
    <property type="entry name" value="POLY-BETA-1,6-N-ACETYL-D-GLUCOSAMINE SYNTHASE"/>
    <property type="match status" value="1"/>
</dbReference>
<dbReference type="GO" id="GO:0016757">
    <property type="term" value="F:glycosyltransferase activity"/>
    <property type="evidence" value="ECO:0007669"/>
    <property type="project" value="UniProtKB-KW"/>
</dbReference>
<organism evidence="5 6">
    <name type="scientific">Alloscardovia omnicolens</name>
    <dbReference type="NCBI Taxonomy" id="419015"/>
    <lineage>
        <taxon>Bacteria</taxon>
        <taxon>Bacillati</taxon>
        <taxon>Actinomycetota</taxon>
        <taxon>Actinomycetes</taxon>
        <taxon>Bifidobacteriales</taxon>
        <taxon>Bifidobacteriaceae</taxon>
        <taxon>Alloscardovia</taxon>
    </lineage>
</organism>
<accession>A0A2I1M5C2</accession>
<dbReference type="InterPro" id="IPR029044">
    <property type="entry name" value="Nucleotide-diphossugar_trans"/>
</dbReference>
<dbReference type="EMBL" id="PKGU01000002">
    <property type="protein sequence ID" value="PKZ15294.1"/>
    <property type="molecule type" value="Genomic_DNA"/>
</dbReference>
<feature type="transmembrane region" description="Helical" evidence="4">
    <location>
        <begin position="6"/>
        <end position="33"/>
    </location>
</feature>
<evidence type="ECO:0000256" key="2">
    <source>
        <dbReference type="ARBA" id="ARBA00022676"/>
    </source>
</evidence>
<keyword evidence="2 5" id="KW-0328">Glycosyltransferase</keyword>
<feature type="transmembrane region" description="Helical" evidence="4">
    <location>
        <begin position="302"/>
        <end position="328"/>
    </location>
</feature>
<dbReference type="SUPFAM" id="SSF53448">
    <property type="entry name" value="Nucleotide-diphospho-sugar transferases"/>
    <property type="match status" value="1"/>
</dbReference>
<comment type="similarity">
    <text evidence="1">Belongs to the glycosyltransferase 2 family.</text>
</comment>
<dbReference type="Proteomes" id="UP000242263">
    <property type="component" value="Unassembled WGS sequence"/>
</dbReference>
<evidence type="ECO:0000313" key="6">
    <source>
        <dbReference type="Proteomes" id="UP000242263"/>
    </source>
</evidence>
<keyword evidence="4" id="KW-0812">Transmembrane</keyword>
<keyword evidence="3 5" id="KW-0808">Transferase</keyword>
<dbReference type="Gene3D" id="3.90.550.10">
    <property type="entry name" value="Spore Coat Polysaccharide Biosynthesis Protein SpsA, Chain A"/>
    <property type="match status" value="1"/>
</dbReference>
<reference evidence="5 6" key="1">
    <citation type="submission" date="2017-12" db="EMBL/GenBank/DDBJ databases">
        <title>Phylogenetic diversity of female urinary microbiome.</title>
        <authorList>
            <person name="Thomas-White K."/>
            <person name="Wolfe A.J."/>
        </authorList>
    </citation>
    <scope>NUCLEOTIDE SEQUENCE [LARGE SCALE GENOMIC DNA]</scope>
    <source>
        <strain evidence="5 6">UMB0064</strain>
    </source>
</reference>
<evidence type="ECO:0000256" key="4">
    <source>
        <dbReference type="SAM" id="Phobius"/>
    </source>
</evidence>
<keyword evidence="4" id="KW-1133">Transmembrane helix</keyword>
<evidence type="ECO:0000256" key="1">
    <source>
        <dbReference type="ARBA" id="ARBA00006739"/>
    </source>
</evidence>
<comment type="caution">
    <text evidence="5">The sequence shown here is derived from an EMBL/GenBank/DDBJ whole genome shotgun (WGS) entry which is preliminary data.</text>
</comment>
<name>A0A2I1M5C2_9BIFI</name>
<protein>
    <submittedName>
        <fullName evidence="5">N-acetylglucosaminyltransferase</fullName>
    </submittedName>
</protein>
<evidence type="ECO:0000313" key="5">
    <source>
        <dbReference type="EMBL" id="PKZ15294.1"/>
    </source>
</evidence>
<dbReference type="Pfam" id="PF13641">
    <property type="entry name" value="Glyco_tranf_2_3"/>
    <property type="match status" value="1"/>
</dbReference>
<dbReference type="RefSeq" id="WP_021617806.1">
    <property type="nucleotide sequence ID" value="NZ_CAUPEW010000001.1"/>
</dbReference>
<feature type="transmembrane region" description="Helical" evidence="4">
    <location>
        <begin position="340"/>
        <end position="361"/>
    </location>
</feature>
<dbReference type="AlphaFoldDB" id="A0A2I1M5C2"/>